<dbReference type="Pfam" id="PF12833">
    <property type="entry name" value="HTH_18"/>
    <property type="match status" value="1"/>
</dbReference>
<evidence type="ECO:0000313" key="3">
    <source>
        <dbReference type="Proteomes" id="UP000291106"/>
    </source>
</evidence>
<proteinExistence type="predicted"/>
<dbReference type="GO" id="GO:0043565">
    <property type="term" value="F:sequence-specific DNA binding"/>
    <property type="evidence" value="ECO:0007669"/>
    <property type="project" value="InterPro"/>
</dbReference>
<dbReference type="AlphaFoldDB" id="A0A411PKY3"/>
<dbReference type="GO" id="GO:0003700">
    <property type="term" value="F:DNA-binding transcription factor activity"/>
    <property type="evidence" value="ECO:0007669"/>
    <property type="project" value="InterPro"/>
</dbReference>
<accession>A0A411PKY3</accession>
<feature type="domain" description="HTH araC/xylS-type" evidence="1">
    <location>
        <begin position="9"/>
        <end position="108"/>
    </location>
</feature>
<dbReference type="Proteomes" id="UP000291106">
    <property type="component" value="Chromosome"/>
</dbReference>
<dbReference type="InterPro" id="IPR018060">
    <property type="entry name" value="HTH_AraC"/>
</dbReference>
<name>A0A411PKY3_9GAMM</name>
<dbReference type="InterPro" id="IPR011256">
    <property type="entry name" value="Reg_factor_effector_dom_sf"/>
</dbReference>
<dbReference type="PANTHER" id="PTHR40055:SF2">
    <property type="entry name" value="DNA GYRASE INHIBITOR"/>
    <property type="match status" value="1"/>
</dbReference>
<dbReference type="SMART" id="SM00342">
    <property type="entry name" value="HTH_ARAC"/>
    <property type="match status" value="1"/>
</dbReference>
<protein>
    <submittedName>
        <fullName evidence="2">AraC family transcriptional regulator</fullName>
    </submittedName>
</protein>
<dbReference type="RefSeq" id="WP_130602009.1">
    <property type="nucleotide sequence ID" value="NZ_CP036200.1"/>
</dbReference>
<keyword evidence="3" id="KW-1185">Reference proteome</keyword>
<dbReference type="PANTHER" id="PTHR40055">
    <property type="entry name" value="TRANSCRIPTIONAL REGULATOR YGIV-RELATED"/>
    <property type="match status" value="1"/>
</dbReference>
<dbReference type="PROSITE" id="PS01124">
    <property type="entry name" value="HTH_ARAC_FAMILY_2"/>
    <property type="match status" value="1"/>
</dbReference>
<dbReference type="EMBL" id="CP036200">
    <property type="protein sequence ID" value="QBF84168.1"/>
    <property type="molecule type" value="Genomic_DNA"/>
</dbReference>
<organism evidence="2 3">
    <name type="scientific">Shewanella maritima</name>
    <dbReference type="NCBI Taxonomy" id="2520507"/>
    <lineage>
        <taxon>Bacteria</taxon>
        <taxon>Pseudomonadati</taxon>
        <taxon>Pseudomonadota</taxon>
        <taxon>Gammaproteobacteria</taxon>
        <taxon>Alteromonadales</taxon>
        <taxon>Shewanellaceae</taxon>
        <taxon>Shewanella</taxon>
    </lineage>
</organism>
<evidence type="ECO:0000259" key="1">
    <source>
        <dbReference type="PROSITE" id="PS01124"/>
    </source>
</evidence>
<reference evidence="2 3" key="1">
    <citation type="submission" date="2019-02" db="EMBL/GenBank/DDBJ databases">
        <title>Shewanella sp. D4-2 isolated from Dokdo Island.</title>
        <authorList>
            <person name="Baek K."/>
        </authorList>
    </citation>
    <scope>NUCLEOTIDE SEQUENCE [LARGE SCALE GENOMIC DNA]</scope>
    <source>
        <strain evidence="2 3">D4-2</strain>
    </source>
</reference>
<dbReference type="KEGG" id="smai:EXU30_16945"/>
<dbReference type="Gene3D" id="1.10.10.60">
    <property type="entry name" value="Homeodomain-like"/>
    <property type="match status" value="1"/>
</dbReference>
<dbReference type="OrthoDB" id="282744at2"/>
<dbReference type="InterPro" id="IPR050908">
    <property type="entry name" value="SmbC-like"/>
</dbReference>
<evidence type="ECO:0000313" key="2">
    <source>
        <dbReference type="EMBL" id="QBF84168.1"/>
    </source>
</evidence>
<gene>
    <name evidence="2" type="ORF">EXU30_16945</name>
</gene>
<dbReference type="Gene3D" id="3.20.80.10">
    <property type="entry name" value="Regulatory factor, effector binding domain"/>
    <property type="match status" value="1"/>
</dbReference>
<sequence>MASLETQFEPALAYIDDNLDKPVDIRLLSRLANIPKCHFNILFYALFHTQVEDYIALLRLLDVAQKLAFEPSLTNAQIASEAGYQDEKCFEQAFVKAISQSVSDFRAKPDWASFFARQQPLETLKNGHQAYDYSAEINVVELEQLSLVAIRHQGPSEFVAQTVNAMVAWRKQHQVLPPLSRTFNFCYQMPLVHSDAYQVDIAASITAEQSERLQREPQFSSMADYELASLVERNIDITAPFFKSSIPVTRAVAIDHVWDDSLPQLLHGKIACLYKEATKYSQLANLPLLIEKQLIERQLIERQLAPVEPSQSVAQQLVRIMLPIL</sequence>